<dbReference type="KEGG" id="kbs:EPA93_29350"/>
<sequence length="163" mass="19124">MQLDEPLQTMARTFSQICQGEEPWIALGNFMNDWFAYARDRREQLVQEPLFLAADIPLSLKRWAVFIAASVEWLCFRYDVPCPDWVYDSRLQLAEPWWYGVNADHPAVQARLMSTTPEPFTRRNIYCGDRMYNNKYELADLTARLKALRYARGKASSDMSRAR</sequence>
<dbReference type="AlphaFoldDB" id="A0A4P6K669"/>
<gene>
    <name evidence="1" type="ORF">EPA93_29350</name>
</gene>
<dbReference type="OrthoDB" id="2614981at2"/>
<evidence type="ECO:0000313" key="2">
    <source>
        <dbReference type="Proteomes" id="UP000290365"/>
    </source>
</evidence>
<keyword evidence="2" id="KW-1185">Reference proteome</keyword>
<proteinExistence type="predicted"/>
<organism evidence="1 2">
    <name type="scientific">Ktedonosporobacter rubrisoli</name>
    <dbReference type="NCBI Taxonomy" id="2509675"/>
    <lineage>
        <taxon>Bacteria</taxon>
        <taxon>Bacillati</taxon>
        <taxon>Chloroflexota</taxon>
        <taxon>Ktedonobacteria</taxon>
        <taxon>Ktedonobacterales</taxon>
        <taxon>Ktedonosporobacteraceae</taxon>
        <taxon>Ktedonosporobacter</taxon>
    </lineage>
</organism>
<accession>A0A4P6K669</accession>
<reference evidence="1 2" key="1">
    <citation type="submission" date="2019-01" db="EMBL/GenBank/DDBJ databases">
        <title>Ktedonosporobacter rubrisoli SCAWS-G2.</title>
        <authorList>
            <person name="Huang Y."/>
            <person name="Yan B."/>
        </authorList>
    </citation>
    <scope>NUCLEOTIDE SEQUENCE [LARGE SCALE GENOMIC DNA]</scope>
    <source>
        <strain evidence="1 2">SCAWS-G2</strain>
    </source>
</reference>
<evidence type="ECO:0000313" key="1">
    <source>
        <dbReference type="EMBL" id="QBD83625.1"/>
    </source>
</evidence>
<protein>
    <submittedName>
        <fullName evidence="1">Uncharacterized protein</fullName>
    </submittedName>
</protein>
<name>A0A4P6K669_KTERU</name>
<dbReference type="Proteomes" id="UP000290365">
    <property type="component" value="Chromosome"/>
</dbReference>
<dbReference type="EMBL" id="CP035758">
    <property type="protein sequence ID" value="QBD83625.1"/>
    <property type="molecule type" value="Genomic_DNA"/>
</dbReference>